<organism evidence="1 2">
    <name type="scientific">Eumeta variegata</name>
    <name type="common">Bagworm moth</name>
    <name type="synonym">Eumeta japonica</name>
    <dbReference type="NCBI Taxonomy" id="151549"/>
    <lineage>
        <taxon>Eukaryota</taxon>
        <taxon>Metazoa</taxon>
        <taxon>Ecdysozoa</taxon>
        <taxon>Arthropoda</taxon>
        <taxon>Hexapoda</taxon>
        <taxon>Insecta</taxon>
        <taxon>Pterygota</taxon>
        <taxon>Neoptera</taxon>
        <taxon>Endopterygota</taxon>
        <taxon>Lepidoptera</taxon>
        <taxon>Glossata</taxon>
        <taxon>Ditrysia</taxon>
        <taxon>Tineoidea</taxon>
        <taxon>Psychidae</taxon>
        <taxon>Oiketicinae</taxon>
        <taxon>Eumeta</taxon>
    </lineage>
</organism>
<sequence>MKRLLLPSAANFKEPLLLVSSWRDRRYRVANEVQTAPLMKSRETMGRAGRPLRRHYYGVALHSILIPCLPRLADVVTDVVSYLTALKNADAQPQRKID</sequence>
<reference evidence="1 2" key="1">
    <citation type="journal article" date="2019" name="Commun. Biol.">
        <title>The bagworm genome reveals a unique fibroin gene that provides high tensile strength.</title>
        <authorList>
            <person name="Kono N."/>
            <person name="Nakamura H."/>
            <person name="Ohtoshi R."/>
            <person name="Tomita M."/>
            <person name="Numata K."/>
            <person name="Arakawa K."/>
        </authorList>
    </citation>
    <scope>NUCLEOTIDE SEQUENCE [LARGE SCALE GENOMIC DNA]</scope>
</reference>
<gene>
    <name evidence="1" type="ORF">EVAR_66014_1</name>
</gene>
<comment type="caution">
    <text evidence="1">The sequence shown here is derived from an EMBL/GenBank/DDBJ whole genome shotgun (WGS) entry which is preliminary data.</text>
</comment>
<dbReference type="EMBL" id="BGZK01001613">
    <property type="protein sequence ID" value="GBP83278.1"/>
    <property type="molecule type" value="Genomic_DNA"/>
</dbReference>
<dbReference type="AlphaFoldDB" id="A0A4C1Z5Y7"/>
<name>A0A4C1Z5Y7_EUMVA</name>
<evidence type="ECO:0000313" key="2">
    <source>
        <dbReference type="Proteomes" id="UP000299102"/>
    </source>
</evidence>
<protein>
    <submittedName>
        <fullName evidence="1">Uncharacterized protein</fullName>
    </submittedName>
</protein>
<dbReference type="Proteomes" id="UP000299102">
    <property type="component" value="Unassembled WGS sequence"/>
</dbReference>
<keyword evidence="2" id="KW-1185">Reference proteome</keyword>
<evidence type="ECO:0000313" key="1">
    <source>
        <dbReference type="EMBL" id="GBP83278.1"/>
    </source>
</evidence>
<proteinExistence type="predicted"/>
<accession>A0A4C1Z5Y7</accession>